<organism evidence="1 2">
    <name type="scientific">Immersiella caudata</name>
    <dbReference type="NCBI Taxonomy" id="314043"/>
    <lineage>
        <taxon>Eukaryota</taxon>
        <taxon>Fungi</taxon>
        <taxon>Dikarya</taxon>
        <taxon>Ascomycota</taxon>
        <taxon>Pezizomycotina</taxon>
        <taxon>Sordariomycetes</taxon>
        <taxon>Sordariomycetidae</taxon>
        <taxon>Sordariales</taxon>
        <taxon>Lasiosphaeriaceae</taxon>
        <taxon>Immersiella</taxon>
    </lineage>
</organism>
<dbReference type="EMBL" id="JAULSU010000001">
    <property type="protein sequence ID" value="KAK0631579.1"/>
    <property type="molecule type" value="Genomic_DNA"/>
</dbReference>
<evidence type="ECO:0000313" key="2">
    <source>
        <dbReference type="Proteomes" id="UP001175000"/>
    </source>
</evidence>
<comment type="caution">
    <text evidence="1">The sequence shown here is derived from an EMBL/GenBank/DDBJ whole genome shotgun (WGS) entry which is preliminary data.</text>
</comment>
<sequence length="99" mass="11257">MTLWRFRALYLATFIAIFYVGRLPPDSLYPHTHLRDTLVYGMVSFSPSASLCTMIQHHWFGEAALTTPDGVRRCFKIGAGVGSVVAMYNMRHDVAMDWD</sequence>
<accession>A0AA40CBL8</accession>
<dbReference type="Proteomes" id="UP001175000">
    <property type="component" value="Unassembled WGS sequence"/>
</dbReference>
<evidence type="ECO:0000313" key="1">
    <source>
        <dbReference type="EMBL" id="KAK0631579.1"/>
    </source>
</evidence>
<protein>
    <submittedName>
        <fullName evidence="1">Uncharacterized protein</fullName>
    </submittedName>
</protein>
<proteinExistence type="predicted"/>
<name>A0AA40CBL8_9PEZI</name>
<gene>
    <name evidence="1" type="ORF">B0T14DRAFT_559364</name>
</gene>
<dbReference type="AlphaFoldDB" id="A0AA40CBL8"/>
<keyword evidence="2" id="KW-1185">Reference proteome</keyword>
<reference evidence="1" key="1">
    <citation type="submission" date="2023-06" db="EMBL/GenBank/DDBJ databases">
        <title>Genome-scale phylogeny and comparative genomics of the fungal order Sordariales.</title>
        <authorList>
            <consortium name="Lawrence Berkeley National Laboratory"/>
            <person name="Hensen N."/>
            <person name="Bonometti L."/>
            <person name="Westerberg I."/>
            <person name="Brannstrom I.O."/>
            <person name="Guillou S."/>
            <person name="Cros-Aarteil S."/>
            <person name="Calhoun S."/>
            <person name="Haridas S."/>
            <person name="Kuo A."/>
            <person name="Mondo S."/>
            <person name="Pangilinan J."/>
            <person name="Riley R."/>
            <person name="Labutti K."/>
            <person name="Andreopoulos B."/>
            <person name="Lipzen A."/>
            <person name="Chen C."/>
            <person name="Yanf M."/>
            <person name="Daum C."/>
            <person name="Ng V."/>
            <person name="Clum A."/>
            <person name="Steindorff A."/>
            <person name="Ohm R."/>
            <person name="Martin F."/>
            <person name="Silar P."/>
            <person name="Natvig D."/>
            <person name="Lalanne C."/>
            <person name="Gautier V."/>
            <person name="Ament-Velasquez S.L."/>
            <person name="Kruys A."/>
            <person name="Hutchinson M.I."/>
            <person name="Powell A.J."/>
            <person name="Barry K."/>
            <person name="Miller A.N."/>
            <person name="Grigoriev I.V."/>
            <person name="Debuchy R."/>
            <person name="Gladieux P."/>
            <person name="Thoren M.H."/>
            <person name="Johannesson H."/>
        </authorList>
    </citation>
    <scope>NUCLEOTIDE SEQUENCE</scope>
    <source>
        <strain evidence="1">CBS 606.72</strain>
    </source>
</reference>